<name>A0ABN2H5F8_9ACTN</name>
<evidence type="ECO:0000313" key="3">
    <source>
        <dbReference type="Proteomes" id="UP001500618"/>
    </source>
</evidence>
<reference evidence="2 3" key="1">
    <citation type="journal article" date="2019" name="Int. J. Syst. Evol. Microbiol.">
        <title>The Global Catalogue of Microorganisms (GCM) 10K type strain sequencing project: providing services to taxonomists for standard genome sequencing and annotation.</title>
        <authorList>
            <consortium name="The Broad Institute Genomics Platform"/>
            <consortium name="The Broad Institute Genome Sequencing Center for Infectious Disease"/>
            <person name="Wu L."/>
            <person name="Ma J."/>
        </authorList>
    </citation>
    <scope>NUCLEOTIDE SEQUENCE [LARGE SCALE GENOMIC DNA]</scope>
    <source>
        <strain evidence="2 3">JCM 14718</strain>
    </source>
</reference>
<sequence>MTNSLVTSDMMMSVDGYAAGLNQRADDPFGDGVHKILPRWMFEAADENAEEIKNICVAGAYVMGRNMFGPDRGDWDLDWTGWWGPEPPYHAPVFVLGHRERESVEMEGGTTFHFVTGGIIDALDQARAAASDRTVSIAGGAATVNQYLAAGLIDELRLHVAPVFLGRGERLLAGAGRVDLRQVSARQTSVVTHLTYALK</sequence>
<dbReference type="PANTHER" id="PTHR38011:SF12">
    <property type="entry name" value="BIFUNCTIONAL DEAMINASE-REDUCTASE DOMAIN PROTEIN"/>
    <property type="match status" value="1"/>
</dbReference>
<dbReference type="InterPro" id="IPR002734">
    <property type="entry name" value="RibDG_C"/>
</dbReference>
<protein>
    <submittedName>
        <fullName evidence="2">Dihydrofolate reductase family protein</fullName>
    </submittedName>
</protein>
<dbReference type="Gene3D" id="3.40.430.10">
    <property type="entry name" value="Dihydrofolate Reductase, subunit A"/>
    <property type="match status" value="1"/>
</dbReference>
<accession>A0ABN2H5F8</accession>
<organism evidence="2 3">
    <name type="scientific">Fodinicola feengrottensis</name>
    <dbReference type="NCBI Taxonomy" id="435914"/>
    <lineage>
        <taxon>Bacteria</taxon>
        <taxon>Bacillati</taxon>
        <taxon>Actinomycetota</taxon>
        <taxon>Actinomycetes</taxon>
        <taxon>Mycobacteriales</taxon>
        <taxon>Fodinicola</taxon>
    </lineage>
</organism>
<dbReference type="SUPFAM" id="SSF53597">
    <property type="entry name" value="Dihydrofolate reductase-like"/>
    <property type="match status" value="1"/>
</dbReference>
<dbReference type="Pfam" id="PF01872">
    <property type="entry name" value="RibD_C"/>
    <property type="match status" value="1"/>
</dbReference>
<proteinExistence type="predicted"/>
<keyword evidence="3" id="KW-1185">Reference proteome</keyword>
<evidence type="ECO:0000259" key="1">
    <source>
        <dbReference type="Pfam" id="PF01872"/>
    </source>
</evidence>
<comment type="caution">
    <text evidence="2">The sequence shown here is derived from an EMBL/GenBank/DDBJ whole genome shotgun (WGS) entry which is preliminary data.</text>
</comment>
<dbReference type="RefSeq" id="WP_344311251.1">
    <property type="nucleotide sequence ID" value="NZ_BAAANY010000010.1"/>
</dbReference>
<feature type="domain" description="Bacterial bifunctional deaminase-reductase C-terminal" evidence="1">
    <location>
        <begin position="6"/>
        <end position="192"/>
    </location>
</feature>
<dbReference type="PANTHER" id="PTHR38011">
    <property type="entry name" value="DIHYDROFOLATE REDUCTASE FAMILY PROTEIN (AFU_ORTHOLOGUE AFUA_8G06820)"/>
    <property type="match status" value="1"/>
</dbReference>
<dbReference type="Proteomes" id="UP001500618">
    <property type="component" value="Unassembled WGS sequence"/>
</dbReference>
<evidence type="ECO:0000313" key="2">
    <source>
        <dbReference type="EMBL" id="GAA1682150.1"/>
    </source>
</evidence>
<dbReference type="EMBL" id="BAAANY010000010">
    <property type="protein sequence ID" value="GAA1682150.1"/>
    <property type="molecule type" value="Genomic_DNA"/>
</dbReference>
<gene>
    <name evidence="2" type="ORF">GCM10009765_34150</name>
</gene>
<dbReference type="InterPro" id="IPR024072">
    <property type="entry name" value="DHFR-like_dom_sf"/>
</dbReference>
<dbReference type="InterPro" id="IPR050765">
    <property type="entry name" value="Riboflavin_Biosynth_HTPR"/>
</dbReference>